<dbReference type="Gene3D" id="1.10.260.40">
    <property type="entry name" value="lambda repressor-like DNA-binding domains"/>
    <property type="match status" value="1"/>
</dbReference>
<proteinExistence type="predicted"/>
<sequence>MRIWLREKRISKKMTQEEVAKAANIQRAYYTMIENGTRNPSVVVAKRIGAVLGVDWTYFFKHKSNETTHYKKTA</sequence>
<dbReference type="PANTHER" id="PTHR46797">
    <property type="entry name" value="HTH-TYPE TRANSCRIPTIONAL REGULATOR"/>
    <property type="match status" value="1"/>
</dbReference>
<dbReference type="EMBL" id="CP080764">
    <property type="protein sequence ID" value="QYY43695.1"/>
    <property type="molecule type" value="Genomic_DNA"/>
</dbReference>
<dbReference type="SMART" id="SM00530">
    <property type="entry name" value="HTH_XRE"/>
    <property type="match status" value="1"/>
</dbReference>
<dbReference type="GO" id="GO:0003677">
    <property type="term" value="F:DNA binding"/>
    <property type="evidence" value="ECO:0007669"/>
    <property type="project" value="UniProtKB-KW"/>
</dbReference>
<keyword evidence="1" id="KW-0238">DNA-binding</keyword>
<evidence type="ECO:0000313" key="6">
    <source>
        <dbReference type="Proteomes" id="UP000826616"/>
    </source>
</evidence>
<accession>A0A1G7XT68</accession>
<dbReference type="CDD" id="cd00093">
    <property type="entry name" value="HTH_XRE"/>
    <property type="match status" value="1"/>
</dbReference>
<dbReference type="GeneID" id="97140842"/>
<dbReference type="RefSeq" id="WP_057899465.1">
    <property type="nucleotide sequence ID" value="NZ_CP080764.1"/>
</dbReference>
<protein>
    <submittedName>
        <fullName evidence="3 4">Helix-turn-helix</fullName>
    </submittedName>
</protein>
<organism evidence="4 5">
    <name type="scientific">Aneurinibacillus thermoaerophilus</name>
    <dbReference type="NCBI Taxonomy" id="143495"/>
    <lineage>
        <taxon>Bacteria</taxon>
        <taxon>Bacillati</taxon>
        <taxon>Bacillota</taxon>
        <taxon>Bacilli</taxon>
        <taxon>Bacillales</taxon>
        <taxon>Paenibacillaceae</taxon>
        <taxon>Aneurinibacillus group</taxon>
        <taxon>Aneurinibacillus</taxon>
    </lineage>
</organism>
<evidence type="ECO:0000313" key="4">
    <source>
        <dbReference type="EMBL" id="SDG87324.1"/>
    </source>
</evidence>
<dbReference type="AlphaFoldDB" id="A0A1G7XT68"/>
<keyword evidence="6" id="KW-1185">Reference proteome</keyword>
<dbReference type="Proteomes" id="UP000198956">
    <property type="component" value="Unassembled WGS sequence"/>
</dbReference>
<name>A0A1G7XT68_ANETH</name>
<reference evidence="3 6" key="2">
    <citation type="submission" date="2021-08" db="EMBL/GenBank/DDBJ databases">
        <title>Complete genome sequence of the strain Aneurinibacillus thermoaerophilus CCM 8960.</title>
        <authorList>
            <person name="Musilova J."/>
            <person name="Kourilova X."/>
            <person name="Pernicova I."/>
            <person name="Bezdicek M."/>
            <person name="Lengerova M."/>
            <person name="Obruca S."/>
            <person name="Sedlar K."/>
        </authorList>
    </citation>
    <scope>NUCLEOTIDE SEQUENCE [LARGE SCALE GENOMIC DNA]</scope>
    <source>
        <strain evidence="3 6">CCM 8960</strain>
    </source>
</reference>
<dbReference type="OrthoDB" id="1859224at2"/>
<reference evidence="4 5" key="1">
    <citation type="submission" date="2016-10" db="EMBL/GenBank/DDBJ databases">
        <authorList>
            <person name="de Groot N.N."/>
        </authorList>
    </citation>
    <scope>NUCLEOTIDE SEQUENCE [LARGE SCALE GENOMIC DNA]</scope>
    <source>
        <strain evidence="4 5">L 420-91</strain>
    </source>
</reference>
<evidence type="ECO:0000256" key="1">
    <source>
        <dbReference type="ARBA" id="ARBA00023125"/>
    </source>
</evidence>
<dbReference type="SUPFAM" id="SSF47413">
    <property type="entry name" value="lambda repressor-like DNA-binding domains"/>
    <property type="match status" value="1"/>
</dbReference>
<gene>
    <name evidence="3" type="ORF">K3F53_05625</name>
    <name evidence="4" type="ORF">SAMN04489735_1004180</name>
</gene>
<dbReference type="InterPro" id="IPR001387">
    <property type="entry name" value="Cro/C1-type_HTH"/>
</dbReference>
<dbReference type="Proteomes" id="UP000826616">
    <property type="component" value="Chromosome"/>
</dbReference>
<dbReference type="GO" id="GO:0005829">
    <property type="term" value="C:cytosol"/>
    <property type="evidence" value="ECO:0007669"/>
    <property type="project" value="TreeGrafter"/>
</dbReference>
<dbReference type="InterPro" id="IPR010982">
    <property type="entry name" value="Lambda_DNA-bd_dom_sf"/>
</dbReference>
<dbReference type="GO" id="GO:0003700">
    <property type="term" value="F:DNA-binding transcription factor activity"/>
    <property type="evidence" value="ECO:0007669"/>
    <property type="project" value="TreeGrafter"/>
</dbReference>
<evidence type="ECO:0000313" key="3">
    <source>
        <dbReference type="EMBL" id="QYY43695.1"/>
    </source>
</evidence>
<dbReference type="InterPro" id="IPR050807">
    <property type="entry name" value="TransReg_Diox_bact_type"/>
</dbReference>
<dbReference type="PANTHER" id="PTHR46797:SF1">
    <property type="entry name" value="METHYLPHOSPHONATE SYNTHASE"/>
    <property type="match status" value="1"/>
</dbReference>
<feature type="domain" description="HTH cro/C1-type" evidence="2">
    <location>
        <begin position="5"/>
        <end position="59"/>
    </location>
</feature>
<dbReference type="EMBL" id="FNDE01000004">
    <property type="protein sequence ID" value="SDG87324.1"/>
    <property type="molecule type" value="Genomic_DNA"/>
</dbReference>
<dbReference type="PROSITE" id="PS50943">
    <property type="entry name" value="HTH_CROC1"/>
    <property type="match status" value="1"/>
</dbReference>
<evidence type="ECO:0000313" key="5">
    <source>
        <dbReference type="Proteomes" id="UP000198956"/>
    </source>
</evidence>
<evidence type="ECO:0000259" key="2">
    <source>
        <dbReference type="PROSITE" id="PS50943"/>
    </source>
</evidence>
<dbReference type="Pfam" id="PF01381">
    <property type="entry name" value="HTH_3"/>
    <property type="match status" value="1"/>
</dbReference>